<dbReference type="InParanoid" id="H6BTF3"/>
<dbReference type="OMA" id="FEPNNTS"/>
<dbReference type="GeneID" id="20307159"/>
<dbReference type="Gene3D" id="3.10.20.90">
    <property type="entry name" value="Phosphatidylinositol 3-kinase Catalytic Subunit, Chain A, domain 1"/>
    <property type="match status" value="1"/>
</dbReference>
<dbReference type="PANTHER" id="PTHR46424">
    <property type="entry name" value="UBX DOMAIN-CONTAINING PROTEIN 4"/>
    <property type="match status" value="1"/>
</dbReference>
<dbReference type="InterPro" id="IPR029071">
    <property type="entry name" value="Ubiquitin-like_domsf"/>
</dbReference>
<feature type="region of interest" description="Disordered" evidence="1">
    <location>
        <begin position="522"/>
        <end position="593"/>
    </location>
</feature>
<dbReference type="SMART" id="SM00166">
    <property type="entry name" value="UBX"/>
    <property type="match status" value="1"/>
</dbReference>
<dbReference type="PANTHER" id="PTHR46424:SF1">
    <property type="entry name" value="UBX DOMAIN-CONTAINING PROTEIN 4"/>
    <property type="match status" value="1"/>
</dbReference>
<evidence type="ECO:0000313" key="3">
    <source>
        <dbReference type="EMBL" id="EHY54350.1"/>
    </source>
</evidence>
<feature type="compositionally biased region" description="Polar residues" evidence="1">
    <location>
        <begin position="372"/>
        <end position="381"/>
    </location>
</feature>
<reference evidence="3" key="1">
    <citation type="submission" date="2011-07" db="EMBL/GenBank/DDBJ databases">
        <title>The Genome Sequence of Exophiala (Wangiella) dermatitidis NIH/UT8656.</title>
        <authorList>
            <consortium name="The Broad Institute Genome Sequencing Platform"/>
            <person name="Cuomo C."/>
            <person name="Wang Z."/>
            <person name="Hunicke-Smith S."/>
            <person name="Szanislo P.J."/>
            <person name="Earl A."/>
            <person name="Young S.K."/>
            <person name="Zeng Q."/>
            <person name="Gargeya S."/>
            <person name="Fitzgerald M."/>
            <person name="Haas B."/>
            <person name="Abouelleil A."/>
            <person name="Alvarado L."/>
            <person name="Arachchi H.M."/>
            <person name="Berlin A."/>
            <person name="Brown A."/>
            <person name="Chapman S.B."/>
            <person name="Chen Z."/>
            <person name="Dunbar C."/>
            <person name="Freedman E."/>
            <person name="Gearin G."/>
            <person name="Gellesch M."/>
            <person name="Goldberg J."/>
            <person name="Griggs A."/>
            <person name="Gujja S."/>
            <person name="Heiman D."/>
            <person name="Howarth C."/>
            <person name="Larson L."/>
            <person name="Lui A."/>
            <person name="MacDonald P.J.P."/>
            <person name="Montmayeur A."/>
            <person name="Murphy C."/>
            <person name="Neiman D."/>
            <person name="Pearson M."/>
            <person name="Priest M."/>
            <person name="Roberts A."/>
            <person name="Saif S."/>
            <person name="Shea T."/>
            <person name="Shenoy N."/>
            <person name="Sisk P."/>
            <person name="Stolte C."/>
            <person name="Sykes S."/>
            <person name="Wortman J."/>
            <person name="Nusbaum C."/>
            <person name="Birren B."/>
        </authorList>
    </citation>
    <scope>NUCLEOTIDE SEQUENCE</scope>
    <source>
        <strain evidence="3">NIH/UT8656</strain>
    </source>
</reference>
<dbReference type="Pfam" id="PF00789">
    <property type="entry name" value="UBX"/>
    <property type="match status" value="1"/>
</dbReference>
<feature type="compositionally biased region" description="Polar residues" evidence="1">
    <location>
        <begin position="299"/>
        <end position="309"/>
    </location>
</feature>
<dbReference type="GO" id="GO:0005783">
    <property type="term" value="C:endoplasmic reticulum"/>
    <property type="evidence" value="ECO:0007669"/>
    <property type="project" value="TreeGrafter"/>
</dbReference>
<feature type="compositionally biased region" description="Polar residues" evidence="1">
    <location>
        <begin position="571"/>
        <end position="583"/>
    </location>
</feature>
<feature type="compositionally biased region" description="Low complexity" evidence="1">
    <location>
        <begin position="251"/>
        <end position="287"/>
    </location>
</feature>
<dbReference type="STRING" id="858893.H6BTF3"/>
<evidence type="ECO:0000256" key="1">
    <source>
        <dbReference type="SAM" id="MobiDB-lite"/>
    </source>
</evidence>
<dbReference type="VEuPathDB" id="FungiDB:HMPREF1120_02520"/>
<dbReference type="PROSITE" id="PS50033">
    <property type="entry name" value="UBX"/>
    <property type="match status" value="1"/>
</dbReference>
<dbReference type="SUPFAM" id="SSF54236">
    <property type="entry name" value="Ubiquitin-like"/>
    <property type="match status" value="1"/>
</dbReference>
<proteinExistence type="predicted"/>
<accession>H6BTF3</accession>
<dbReference type="GO" id="GO:0036503">
    <property type="term" value="P:ERAD pathway"/>
    <property type="evidence" value="ECO:0007669"/>
    <property type="project" value="TreeGrafter"/>
</dbReference>
<name>H6BTF3_EXODN</name>
<feature type="compositionally biased region" description="Low complexity" evidence="1">
    <location>
        <begin position="522"/>
        <end position="538"/>
    </location>
</feature>
<feature type="compositionally biased region" description="Basic and acidic residues" evidence="1">
    <location>
        <begin position="321"/>
        <end position="369"/>
    </location>
</feature>
<gene>
    <name evidence="3" type="ORF">HMPREF1120_02520</name>
</gene>
<dbReference type="HOGENOM" id="CLU_035996_0_0_1"/>
<organism evidence="3 4">
    <name type="scientific">Exophiala dermatitidis (strain ATCC 34100 / CBS 525.76 / NIH/UT8656)</name>
    <name type="common">Black yeast</name>
    <name type="synonym">Wangiella dermatitidis</name>
    <dbReference type="NCBI Taxonomy" id="858893"/>
    <lineage>
        <taxon>Eukaryota</taxon>
        <taxon>Fungi</taxon>
        <taxon>Dikarya</taxon>
        <taxon>Ascomycota</taxon>
        <taxon>Pezizomycotina</taxon>
        <taxon>Eurotiomycetes</taxon>
        <taxon>Chaetothyriomycetidae</taxon>
        <taxon>Chaetothyriales</taxon>
        <taxon>Herpotrichiellaceae</taxon>
        <taxon>Exophiala</taxon>
    </lineage>
</organism>
<dbReference type="AlphaFoldDB" id="H6BTF3"/>
<dbReference type="Pfam" id="PF23187">
    <property type="entry name" value="UBX7_N"/>
    <property type="match status" value="1"/>
</dbReference>
<feature type="domain" description="UBX" evidence="2">
    <location>
        <begin position="394"/>
        <end position="477"/>
    </location>
</feature>
<protein>
    <recommendedName>
        <fullName evidence="2">UBX domain-containing protein</fullName>
    </recommendedName>
</protein>
<feature type="compositionally biased region" description="Low complexity" evidence="1">
    <location>
        <begin position="382"/>
        <end position="394"/>
    </location>
</feature>
<keyword evidence="4" id="KW-1185">Reference proteome</keyword>
<dbReference type="EMBL" id="JH226131">
    <property type="protein sequence ID" value="EHY54350.1"/>
    <property type="molecule type" value="Genomic_DNA"/>
</dbReference>
<feature type="region of interest" description="Disordered" evidence="1">
    <location>
        <begin position="144"/>
        <end position="173"/>
    </location>
</feature>
<dbReference type="eggNOG" id="KOG2689">
    <property type="taxonomic scope" value="Eukaryota"/>
</dbReference>
<feature type="region of interest" description="Disordered" evidence="1">
    <location>
        <begin position="248"/>
        <end position="401"/>
    </location>
</feature>
<dbReference type="Proteomes" id="UP000007304">
    <property type="component" value="Unassembled WGS sequence"/>
</dbReference>
<dbReference type="RefSeq" id="XP_009154811.1">
    <property type="nucleotide sequence ID" value="XM_009156563.1"/>
</dbReference>
<dbReference type="OrthoDB" id="2445133at2759"/>
<evidence type="ECO:0000259" key="2">
    <source>
        <dbReference type="PROSITE" id="PS50033"/>
    </source>
</evidence>
<evidence type="ECO:0000313" key="4">
    <source>
        <dbReference type="Proteomes" id="UP000007304"/>
    </source>
</evidence>
<feature type="compositionally biased region" description="Basic and acidic residues" evidence="1">
    <location>
        <begin position="560"/>
        <end position="570"/>
    </location>
</feature>
<sequence length="593" mass="64334">MFHDGDLQSGIALALRASKAVLCFVQDDSETSKQWEDVLTDASISPAITAQAVALRLQAGSQEAGFLTPFCAISSVPAVIVIKNAQLQTNLQSGDVDVQDLKARLASTFGVQDASLHDQVTAESEYVQLSPIGRTTVDDGIVNRHTTKNRSDGEQSTSPGYLDLQPTGPGQWRLPNNAYDALRTYTQKLLDERTAPSEVFQTQLRLLNNIPIFHEEVERLRGQQHPQVSEYLRSRLLRLPAVGLRIPGQNQTASAGQPASPSPLQSSSSPSSPQQQRQQQQRPPNRSEIPTVVPPAGTGITSQTSQKSRSSPAPPAPSPAESDKQKAQRAEYMKMQREREQAQRAERERIKAQIKADREERRRLDEMRKHGTANTTDHQNNPSTTSSVSRPTTTKHAEIRLQVRTFDGSTLRATFQPSSTISADVRPWIDSTSPTAAATPYNLKLILTPLPNRTIEAGEEDMALSDLGVVGSCTLVMVPVKGYVESYTGSTPGGILGAGYTLVTGTAGMVLGGVRSLLGYNNNNSSSSNPTATASSPTEQRDSTPAGRGGAATRNARVRTLADQRAESQGRDQQFYNGNQLNFQPKDDTDKND</sequence>
<dbReference type="InterPro" id="IPR001012">
    <property type="entry name" value="UBX_dom"/>
</dbReference>